<dbReference type="PROSITE" id="PS00092">
    <property type="entry name" value="N6_MTASE"/>
    <property type="match status" value="1"/>
</dbReference>
<protein>
    <recommendedName>
        <fullName evidence="3">DNA methylase N-4/N-6 domain-containing protein</fullName>
    </recommendedName>
</protein>
<dbReference type="InterPro" id="IPR002052">
    <property type="entry name" value="DNA_methylase_N6_adenine_CS"/>
</dbReference>
<evidence type="ECO:0000313" key="1">
    <source>
        <dbReference type="EMBL" id="BCZ19354.1"/>
    </source>
</evidence>
<evidence type="ECO:0000313" key="2">
    <source>
        <dbReference type="Proteomes" id="UP000826146"/>
    </source>
</evidence>
<accession>A0ABM7SP31</accession>
<dbReference type="Gene3D" id="3.40.50.150">
    <property type="entry name" value="Vaccinia Virus protein VP39"/>
    <property type="match status" value="1"/>
</dbReference>
<organism evidence="1 2">
    <name type="scientific">Helicobacter gastrofelis</name>
    <dbReference type="NCBI Taxonomy" id="2849642"/>
    <lineage>
        <taxon>Bacteria</taxon>
        <taxon>Pseudomonadati</taxon>
        <taxon>Campylobacterota</taxon>
        <taxon>Epsilonproteobacteria</taxon>
        <taxon>Campylobacterales</taxon>
        <taxon>Helicobacteraceae</taxon>
        <taxon>Helicobacter</taxon>
    </lineage>
</organism>
<name>A0ABM7SP31_9HELI</name>
<dbReference type="SUPFAM" id="SSF53335">
    <property type="entry name" value="S-adenosyl-L-methionine-dependent methyltransferases"/>
    <property type="match status" value="1"/>
</dbReference>
<evidence type="ECO:0008006" key="3">
    <source>
        <dbReference type="Google" id="ProtNLM"/>
    </source>
</evidence>
<dbReference type="InterPro" id="IPR029063">
    <property type="entry name" value="SAM-dependent_MTases_sf"/>
</dbReference>
<reference evidence="1 2" key="1">
    <citation type="submission" date="2021-07" db="EMBL/GenBank/DDBJ databases">
        <title>Novel Helicobacter sp. Isolated from a cat.</title>
        <authorList>
            <person name="Rimbara E."/>
            <person name="Suzuki M."/>
        </authorList>
    </citation>
    <scope>NUCLEOTIDE SEQUENCE [LARGE SCALE GENOMIC DNA]</scope>
    <source>
        <strain evidence="2">NHP19-012</strain>
    </source>
</reference>
<dbReference type="EMBL" id="AP024819">
    <property type="protein sequence ID" value="BCZ19354.1"/>
    <property type="molecule type" value="Genomic_DNA"/>
</dbReference>
<keyword evidence="2" id="KW-1185">Reference proteome</keyword>
<proteinExistence type="predicted"/>
<gene>
    <name evidence="1" type="ORF">NHP190012_09960</name>
</gene>
<dbReference type="RefSeq" id="WP_221271178.1">
    <property type="nucleotide sequence ID" value="NZ_AP024819.1"/>
</dbReference>
<dbReference type="Proteomes" id="UP000826146">
    <property type="component" value="Chromosome"/>
</dbReference>
<sequence>MDLSPYLNKVFRADCLDFLVKLPDSCIDCILIDPPYCSGGVKSLNAHNTNTTAKYGTDRSIAYYDFVGDGKDQRVWGLWMQSVFRQFERVLKNNSFFFSEQEV</sequence>